<gene>
    <name evidence="9" type="ORF">CPRO_18140</name>
    <name evidence="10" type="ORF">SAMN02745151_02928</name>
</gene>
<comment type="similarity">
    <text evidence="2">Belongs to the peptidase M20A family.</text>
</comment>
<evidence type="ECO:0000313" key="11">
    <source>
        <dbReference type="Proteomes" id="UP000068026"/>
    </source>
</evidence>
<evidence type="ECO:0000256" key="1">
    <source>
        <dbReference type="ARBA" id="ARBA00001947"/>
    </source>
</evidence>
<protein>
    <submittedName>
        <fullName evidence="9">Dipeptidase</fullName>
        <ecNumber evidence="9">3.4.13.-</ecNumber>
    </submittedName>
    <submittedName>
        <fullName evidence="10">Succinyl-diaminopimelate desuccinylase</fullName>
    </submittedName>
</protein>
<evidence type="ECO:0000256" key="6">
    <source>
        <dbReference type="ARBA" id="ARBA00022833"/>
    </source>
</evidence>
<dbReference type="InterPro" id="IPR050072">
    <property type="entry name" value="Peptidase_M20A"/>
</dbReference>
<dbReference type="InterPro" id="IPR036264">
    <property type="entry name" value="Bact_exopeptidase_dim_dom"/>
</dbReference>
<evidence type="ECO:0000313" key="9">
    <source>
        <dbReference type="EMBL" id="AMJ41400.1"/>
    </source>
</evidence>
<dbReference type="AlphaFoldDB" id="A0A0X1U8W8"/>
<dbReference type="InterPro" id="IPR010964">
    <property type="entry name" value="M20A_pepV-rel"/>
</dbReference>
<comment type="cofactor">
    <cofactor evidence="1">
        <name>Zn(2+)</name>
        <dbReference type="ChEBI" id="CHEBI:29105"/>
    </cofactor>
</comment>
<evidence type="ECO:0000256" key="8">
    <source>
        <dbReference type="ARBA" id="ARBA00023049"/>
    </source>
</evidence>
<evidence type="ECO:0000256" key="2">
    <source>
        <dbReference type="ARBA" id="ARBA00006247"/>
    </source>
</evidence>
<name>A0A0X1U8W8_ANAPI</name>
<evidence type="ECO:0000313" key="12">
    <source>
        <dbReference type="Proteomes" id="UP000184204"/>
    </source>
</evidence>
<dbReference type="PANTHER" id="PTHR43808">
    <property type="entry name" value="ACETYLORNITHINE DEACETYLASE"/>
    <property type="match status" value="1"/>
</dbReference>
<reference evidence="11" key="2">
    <citation type="submission" date="2016-01" db="EMBL/GenBank/DDBJ databases">
        <authorList>
            <person name="Poehlein A."/>
            <person name="Schlien K."/>
            <person name="Gottschalk G."/>
            <person name="Buckel W."/>
            <person name="Daniel R."/>
        </authorList>
    </citation>
    <scope>NUCLEOTIDE SEQUENCE [LARGE SCALE GENOMIC DNA]</scope>
    <source>
        <strain evidence="11">X2</strain>
    </source>
</reference>
<dbReference type="EMBL" id="CP014223">
    <property type="protein sequence ID" value="AMJ41400.1"/>
    <property type="molecule type" value="Genomic_DNA"/>
</dbReference>
<dbReference type="GO" id="GO:0008237">
    <property type="term" value="F:metallopeptidase activity"/>
    <property type="evidence" value="ECO:0007669"/>
    <property type="project" value="UniProtKB-KW"/>
</dbReference>
<dbReference type="Proteomes" id="UP000184204">
    <property type="component" value="Unassembled WGS sequence"/>
</dbReference>
<evidence type="ECO:0000256" key="4">
    <source>
        <dbReference type="ARBA" id="ARBA00022723"/>
    </source>
</evidence>
<keyword evidence="4" id="KW-0479">Metal-binding</keyword>
<dbReference type="GO" id="GO:0008270">
    <property type="term" value="F:zinc ion binding"/>
    <property type="evidence" value="ECO:0007669"/>
    <property type="project" value="InterPro"/>
</dbReference>
<dbReference type="NCBIfam" id="NF005591">
    <property type="entry name" value="PRK07318.1"/>
    <property type="match status" value="1"/>
</dbReference>
<keyword evidence="6" id="KW-0862">Zinc</keyword>
<dbReference type="GO" id="GO:0008777">
    <property type="term" value="F:acetylornithine deacetylase activity"/>
    <property type="evidence" value="ECO:0007669"/>
    <property type="project" value="TreeGrafter"/>
</dbReference>
<keyword evidence="7 9" id="KW-0224">Dipeptidase</keyword>
<dbReference type="InterPro" id="IPR002933">
    <property type="entry name" value="Peptidase_M20"/>
</dbReference>
<dbReference type="NCBIfam" id="TIGR01887">
    <property type="entry name" value="dipeptidaselike"/>
    <property type="match status" value="1"/>
</dbReference>
<dbReference type="SUPFAM" id="SSF55031">
    <property type="entry name" value="Bacterial exopeptidase dimerisation domain"/>
    <property type="match status" value="1"/>
</dbReference>
<dbReference type="SUPFAM" id="SSF53187">
    <property type="entry name" value="Zn-dependent exopeptidases"/>
    <property type="match status" value="1"/>
</dbReference>
<dbReference type="Proteomes" id="UP000068026">
    <property type="component" value="Chromosome"/>
</dbReference>
<dbReference type="EMBL" id="FQUA01000020">
    <property type="protein sequence ID" value="SHF14582.1"/>
    <property type="molecule type" value="Genomic_DNA"/>
</dbReference>
<dbReference type="GO" id="GO:0016805">
    <property type="term" value="F:dipeptidase activity"/>
    <property type="evidence" value="ECO:0007669"/>
    <property type="project" value="UniProtKB-KW"/>
</dbReference>
<reference evidence="12" key="3">
    <citation type="submission" date="2016-11" db="EMBL/GenBank/DDBJ databases">
        <authorList>
            <person name="Jaros S."/>
            <person name="Januszkiewicz K."/>
            <person name="Wedrychowicz H."/>
        </authorList>
    </citation>
    <scope>NUCLEOTIDE SEQUENCE [LARGE SCALE GENOMIC DNA]</scope>
    <source>
        <strain evidence="12">DSM 1682</strain>
    </source>
</reference>
<dbReference type="Pfam" id="PF01546">
    <property type="entry name" value="Peptidase_M20"/>
    <property type="match status" value="1"/>
</dbReference>
<evidence type="ECO:0000256" key="3">
    <source>
        <dbReference type="ARBA" id="ARBA00022670"/>
    </source>
</evidence>
<evidence type="ECO:0000256" key="5">
    <source>
        <dbReference type="ARBA" id="ARBA00022801"/>
    </source>
</evidence>
<reference evidence="10" key="4">
    <citation type="submission" date="2016-11" db="EMBL/GenBank/DDBJ databases">
        <authorList>
            <person name="Varghese N."/>
            <person name="Submissions S."/>
        </authorList>
    </citation>
    <scope>NUCLEOTIDE SEQUENCE</scope>
    <source>
        <strain evidence="10">DSM 1682</strain>
    </source>
</reference>
<dbReference type="RefSeq" id="WP_066050565.1">
    <property type="nucleotide sequence ID" value="NZ_CP014223.1"/>
</dbReference>
<accession>A0A0X1U8W8</accession>
<keyword evidence="11" id="KW-1185">Reference proteome</keyword>
<proteinExistence type="inferred from homology"/>
<keyword evidence="3" id="KW-0645">Protease</keyword>
<evidence type="ECO:0000313" key="10">
    <source>
        <dbReference type="EMBL" id="SHF14582.1"/>
    </source>
</evidence>
<dbReference type="PANTHER" id="PTHR43808:SF31">
    <property type="entry name" value="N-ACETYL-L-CITRULLINE DEACETYLASE"/>
    <property type="match status" value="1"/>
</dbReference>
<keyword evidence="8" id="KW-0482">Metalloprotease</keyword>
<dbReference type="GO" id="GO:0006526">
    <property type="term" value="P:L-arginine biosynthetic process"/>
    <property type="evidence" value="ECO:0007669"/>
    <property type="project" value="TreeGrafter"/>
</dbReference>
<keyword evidence="5 9" id="KW-0378">Hydrolase</keyword>
<dbReference type="EC" id="3.4.13.-" evidence="9"/>
<sequence>MNFKKEINDEREKIISSLQDLVKIISIQQEGSEGMPFGKEMNDALVYVLDLAENMGFHVKMLDGYCGYVEYGEEDLYIGVFSHVDICSAGDMWAVPPFEGRIIDNKIYGRGTMDNKGPLIAALYALKAVKESGRKLNKKVRLIIGTDEERYFKDMAHYLQIEKPPIAGFTLDGHFPVVYAEKGLAMLEYRGDFPQNDDERIVYLKGGTVENTVPGYCEAFLSTNRPEEIVTNLSKFAIENRHNMSARIVENGVVIESYGMETHSMALEMGINSICPMISFLYRIGFGKGQVRGLITFLNDYLGHDIYGEKLGVDYSDSFSGKLTINFGIIEFDGENAVIRLDIRYPVTCDFVETLERLKHIFDSNGFKEYERSYWDPVYFPKEHFLIEALLKAYRQVTKDKSEPIVSGSGSYSKVIPNVAAFGAIFPGGNQAWHRVNEYIEIDSLIKMTEIYAHAIYELVSL</sequence>
<dbReference type="OrthoDB" id="9761532at2"/>
<dbReference type="Gene3D" id="3.30.70.360">
    <property type="match status" value="2"/>
</dbReference>
<dbReference type="Gene3D" id="3.40.630.10">
    <property type="entry name" value="Zn peptidases"/>
    <property type="match status" value="1"/>
</dbReference>
<organism evidence="10 12">
    <name type="scientific">Anaerotignum propionicum DSM 1682</name>
    <dbReference type="NCBI Taxonomy" id="991789"/>
    <lineage>
        <taxon>Bacteria</taxon>
        <taxon>Bacillati</taxon>
        <taxon>Bacillota</taxon>
        <taxon>Clostridia</taxon>
        <taxon>Lachnospirales</taxon>
        <taxon>Anaerotignaceae</taxon>
        <taxon>Anaerotignum</taxon>
    </lineage>
</organism>
<reference evidence="9 11" key="1">
    <citation type="journal article" date="2016" name="Genome Announc.">
        <title>Complete Genome Sequence of the Amino Acid-Fermenting Clostridium propionicum X2 (DSM 1682).</title>
        <authorList>
            <person name="Poehlein A."/>
            <person name="Schlien K."/>
            <person name="Chowdhury N.P."/>
            <person name="Gottschalk G."/>
            <person name="Buckel W."/>
            <person name="Daniel R."/>
        </authorList>
    </citation>
    <scope>NUCLEOTIDE SEQUENCE [LARGE SCALE GENOMIC DNA]</scope>
    <source>
        <strain evidence="9 11">X2</strain>
    </source>
</reference>
<dbReference type="GO" id="GO:0006508">
    <property type="term" value="P:proteolysis"/>
    <property type="evidence" value="ECO:0007669"/>
    <property type="project" value="UniProtKB-KW"/>
</dbReference>
<dbReference type="KEGG" id="cpro:CPRO_18140"/>
<evidence type="ECO:0000256" key="7">
    <source>
        <dbReference type="ARBA" id="ARBA00022997"/>
    </source>
</evidence>